<accession>A0A0V0RKR6</accession>
<feature type="region of interest" description="Disordered" evidence="1">
    <location>
        <begin position="23"/>
        <end position="42"/>
    </location>
</feature>
<keyword evidence="4" id="KW-1185">Reference proteome</keyword>
<evidence type="ECO:0000313" key="4">
    <source>
        <dbReference type="Proteomes" id="UP000054630"/>
    </source>
</evidence>
<keyword evidence="2" id="KW-0732">Signal</keyword>
<dbReference type="AlphaFoldDB" id="A0A0V0RKR6"/>
<sequence length="42" mass="4696">MLLTFLAFTFTVKRLKAMLNRPDGTGRVVSTMTEGPVEPGRR</sequence>
<dbReference type="OrthoDB" id="10481923at2759"/>
<dbReference type="Proteomes" id="UP000054630">
    <property type="component" value="Unassembled WGS sequence"/>
</dbReference>
<feature type="chain" id="PRO_5006867862" evidence="2">
    <location>
        <begin position="18"/>
        <end position="42"/>
    </location>
</feature>
<organism evidence="3 4">
    <name type="scientific">Trichinella nelsoni</name>
    <dbReference type="NCBI Taxonomy" id="6336"/>
    <lineage>
        <taxon>Eukaryota</taxon>
        <taxon>Metazoa</taxon>
        <taxon>Ecdysozoa</taxon>
        <taxon>Nematoda</taxon>
        <taxon>Enoplea</taxon>
        <taxon>Dorylaimia</taxon>
        <taxon>Trichinellida</taxon>
        <taxon>Trichinellidae</taxon>
        <taxon>Trichinella</taxon>
    </lineage>
</organism>
<gene>
    <name evidence="3" type="ORF">T07_3441</name>
</gene>
<proteinExistence type="predicted"/>
<evidence type="ECO:0000256" key="2">
    <source>
        <dbReference type="SAM" id="SignalP"/>
    </source>
</evidence>
<comment type="caution">
    <text evidence="3">The sequence shown here is derived from an EMBL/GenBank/DDBJ whole genome shotgun (WGS) entry which is preliminary data.</text>
</comment>
<feature type="signal peptide" evidence="2">
    <location>
        <begin position="1"/>
        <end position="17"/>
    </location>
</feature>
<protein>
    <submittedName>
        <fullName evidence="3">Uncharacterized protein</fullName>
    </submittedName>
</protein>
<dbReference type="EMBL" id="JYDL01000142">
    <property type="protein sequence ID" value="KRX15023.1"/>
    <property type="molecule type" value="Genomic_DNA"/>
</dbReference>
<reference evidence="3 4" key="1">
    <citation type="submission" date="2015-01" db="EMBL/GenBank/DDBJ databases">
        <title>Evolution of Trichinella species and genotypes.</title>
        <authorList>
            <person name="Korhonen P.K."/>
            <person name="Edoardo P."/>
            <person name="Giuseppe L.R."/>
            <person name="Gasser R.B."/>
        </authorList>
    </citation>
    <scope>NUCLEOTIDE SEQUENCE [LARGE SCALE GENOMIC DNA]</scope>
    <source>
        <strain evidence="3">ISS37</strain>
    </source>
</reference>
<evidence type="ECO:0000313" key="3">
    <source>
        <dbReference type="EMBL" id="KRX15023.1"/>
    </source>
</evidence>
<evidence type="ECO:0000256" key="1">
    <source>
        <dbReference type="SAM" id="MobiDB-lite"/>
    </source>
</evidence>
<name>A0A0V0RKR6_9BILA</name>